<evidence type="ECO:0000313" key="3">
    <source>
        <dbReference type="Proteomes" id="UP000327013"/>
    </source>
</evidence>
<sequence length="162" mass="17653">MATHLQNNISVDVAADKGSDDSLSFAGLICIQDQQSKLPPIIKEDDPEFEFSHTRPHLTATDSIKYSPPDDLLVSNGWNESSSRGSSPATRGHSRRPGGMKVTFKQNHEVRIQANKERTAASSGFGRKLLESFFSPCRQCPANAITPTAKAHTAPGENLKLH</sequence>
<dbReference type="EMBL" id="CM017321">
    <property type="protein sequence ID" value="KAE7995742.1"/>
    <property type="molecule type" value="Genomic_DNA"/>
</dbReference>
<proteinExistence type="predicted"/>
<reference evidence="2 3" key="1">
    <citation type="submission" date="2019-06" db="EMBL/GenBank/DDBJ databases">
        <title>A chromosomal-level reference genome of Carpinus fangiana (Coryloideae, Betulaceae).</title>
        <authorList>
            <person name="Yang X."/>
            <person name="Wang Z."/>
            <person name="Zhang L."/>
            <person name="Hao G."/>
            <person name="Liu J."/>
            <person name="Yang Y."/>
        </authorList>
    </citation>
    <scope>NUCLEOTIDE SEQUENCE [LARGE SCALE GENOMIC DNA]</scope>
    <source>
        <strain evidence="2">Cfa_2016G</strain>
        <tissue evidence="2">Leaf</tissue>
    </source>
</reference>
<name>A0A5N6Q926_9ROSI</name>
<dbReference type="OrthoDB" id="913503at2759"/>
<feature type="region of interest" description="Disordered" evidence="1">
    <location>
        <begin position="54"/>
        <end position="100"/>
    </location>
</feature>
<organism evidence="2 3">
    <name type="scientific">Carpinus fangiana</name>
    <dbReference type="NCBI Taxonomy" id="176857"/>
    <lineage>
        <taxon>Eukaryota</taxon>
        <taxon>Viridiplantae</taxon>
        <taxon>Streptophyta</taxon>
        <taxon>Embryophyta</taxon>
        <taxon>Tracheophyta</taxon>
        <taxon>Spermatophyta</taxon>
        <taxon>Magnoliopsida</taxon>
        <taxon>eudicotyledons</taxon>
        <taxon>Gunneridae</taxon>
        <taxon>Pentapetalae</taxon>
        <taxon>rosids</taxon>
        <taxon>fabids</taxon>
        <taxon>Fagales</taxon>
        <taxon>Betulaceae</taxon>
        <taxon>Carpinus</taxon>
    </lineage>
</organism>
<protein>
    <submittedName>
        <fullName evidence="2">Uncharacterized protein</fullName>
    </submittedName>
</protein>
<evidence type="ECO:0000313" key="2">
    <source>
        <dbReference type="EMBL" id="KAE7995742.1"/>
    </source>
</evidence>
<dbReference type="AlphaFoldDB" id="A0A5N6Q926"/>
<gene>
    <name evidence="2" type="ORF">FH972_000511</name>
</gene>
<dbReference type="Proteomes" id="UP000327013">
    <property type="component" value="Chromosome 1"/>
</dbReference>
<accession>A0A5N6Q926</accession>
<feature type="compositionally biased region" description="Polar residues" evidence="1">
    <location>
        <begin position="76"/>
        <end position="89"/>
    </location>
</feature>
<evidence type="ECO:0000256" key="1">
    <source>
        <dbReference type="SAM" id="MobiDB-lite"/>
    </source>
</evidence>
<keyword evidence="3" id="KW-1185">Reference proteome</keyword>